<sequence length="257" mass="29298">MIKYYDIGLNLFCKQFREPEMIIEDAEYEGVCCILTGSDMKSSESVNSFVKDHDCFGTCGIHPHSADSAKEEDFLRIRGIVSTNDKIVAVGECGLDYDRMFSARENQIRCFENHIKIAEELGKPLFLHERDAADDFIARFKKHGDICKRAVVHCFTGDKDTLKKYIDMGFYIGVTGWICDERRGGALREAVKYIPLDRIMAETDAPYLTPRNIKGLGRTNLPQNIKYVVAELARNMQIDEAELIDALKENTERFFGI</sequence>
<accession>A0A315Y6S2</accession>
<dbReference type="SUPFAM" id="SSF51556">
    <property type="entry name" value="Metallo-dependent hydrolases"/>
    <property type="match status" value="1"/>
</dbReference>
<dbReference type="InterPro" id="IPR001130">
    <property type="entry name" value="TatD-like"/>
</dbReference>
<dbReference type="PANTHER" id="PTHR46124:SF2">
    <property type="entry name" value="D-AMINOACYL-TRNA DEACYLASE"/>
    <property type="match status" value="1"/>
</dbReference>
<dbReference type="PROSITE" id="PS01090">
    <property type="entry name" value="TATD_2"/>
    <property type="match status" value="1"/>
</dbReference>
<evidence type="ECO:0000256" key="2">
    <source>
        <dbReference type="ARBA" id="ARBA00022801"/>
    </source>
</evidence>
<dbReference type="AlphaFoldDB" id="A0A315Y6S2"/>
<dbReference type="PANTHER" id="PTHR46124">
    <property type="entry name" value="D-AMINOACYL-TRNA DEACYLASE"/>
    <property type="match status" value="1"/>
</dbReference>
<feature type="binding site" evidence="3">
    <location>
        <position position="128"/>
    </location>
    <ligand>
        <name>a divalent metal cation</name>
        <dbReference type="ChEBI" id="CHEBI:60240"/>
        <label>2</label>
    </ligand>
</feature>
<dbReference type="PIRSF" id="PIRSF005902">
    <property type="entry name" value="DNase_TatD"/>
    <property type="match status" value="1"/>
</dbReference>
<organism evidence="4 5">
    <name type="scientific">Ruminococcus flavefaciens</name>
    <dbReference type="NCBI Taxonomy" id="1265"/>
    <lineage>
        <taxon>Bacteria</taxon>
        <taxon>Bacillati</taxon>
        <taxon>Bacillota</taxon>
        <taxon>Clostridia</taxon>
        <taxon>Eubacteriales</taxon>
        <taxon>Oscillospiraceae</taxon>
        <taxon>Ruminococcus</taxon>
    </lineage>
</organism>
<reference evidence="4 5" key="1">
    <citation type="submission" date="2018-05" db="EMBL/GenBank/DDBJ databases">
        <title>The Hungate 1000. A catalogue of reference genomes from the rumen microbiome.</title>
        <authorList>
            <person name="Kelly W."/>
        </authorList>
    </citation>
    <scope>NUCLEOTIDE SEQUENCE [LARGE SCALE GENOMIC DNA]</scope>
    <source>
        <strain evidence="4 5">SAb67</strain>
    </source>
</reference>
<dbReference type="InterPro" id="IPR032466">
    <property type="entry name" value="Metal_Hydrolase"/>
</dbReference>
<evidence type="ECO:0000256" key="1">
    <source>
        <dbReference type="ARBA" id="ARBA00022723"/>
    </source>
</evidence>
<dbReference type="FunFam" id="3.20.20.140:FF:000005">
    <property type="entry name" value="TatD family hydrolase"/>
    <property type="match status" value="1"/>
</dbReference>
<feature type="binding site" evidence="3">
    <location>
        <position position="204"/>
    </location>
    <ligand>
        <name>a divalent metal cation</name>
        <dbReference type="ChEBI" id="CHEBI:60240"/>
        <label>1</label>
    </ligand>
</feature>
<dbReference type="Pfam" id="PF01026">
    <property type="entry name" value="TatD_DNase"/>
    <property type="match status" value="1"/>
</dbReference>
<dbReference type="InterPro" id="IPR018228">
    <property type="entry name" value="DNase_TatD-rel_CS"/>
</dbReference>
<feature type="binding site" evidence="3">
    <location>
        <position position="153"/>
    </location>
    <ligand>
        <name>a divalent metal cation</name>
        <dbReference type="ChEBI" id="CHEBI:60240"/>
        <label>2</label>
    </ligand>
</feature>
<name>A0A315Y6S2_RUMFL</name>
<dbReference type="Gene3D" id="3.20.20.140">
    <property type="entry name" value="Metal-dependent hydrolases"/>
    <property type="match status" value="1"/>
</dbReference>
<evidence type="ECO:0000256" key="3">
    <source>
        <dbReference type="PIRSR" id="PIRSR005902-1"/>
    </source>
</evidence>
<proteinExistence type="predicted"/>
<dbReference type="Proteomes" id="UP000245720">
    <property type="component" value="Unassembled WGS sequence"/>
</dbReference>
<feature type="binding site" evidence="3">
    <location>
        <position position="92"/>
    </location>
    <ligand>
        <name>a divalent metal cation</name>
        <dbReference type="ChEBI" id="CHEBI:60240"/>
        <label>1</label>
    </ligand>
</feature>
<evidence type="ECO:0000313" key="4">
    <source>
        <dbReference type="EMBL" id="PWJ15134.1"/>
    </source>
</evidence>
<evidence type="ECO:0000313" key="5">
    <source>
        <dbReference type="Proteomes" id="UP000245720"/>
    </source>
</evidence>
<dbReference type="GO" id="GO:0046872">
    <property type="term" value="F:metal ion binding"/>
    <property type="evidence" value="ECO:0007669"/>
    <property type="project" value="UniProtKB-KW"/>
</dbReference>
<keyword evidence="1 3" id="KW-0479">Metal-binding</keyword>
<dbReference type="EMBL" id="QGDI01000001">
    <property type="protein sequence ID" value="PWJ15134.1"/>
    <property type="molecule type" value="Genomic_DNA"/>
</dbReference>
<protein>
    <submittedName>
        <fullName evidence="4">TatD DNase family protein</fullName>
    </submittedName>
</protein>
<gene>
    <name evidence="4" type="ORF">IE37_00025</name>
</gene>
<dbReference type="RefSeq" id="WP_109724960.1">
    <property type="nucleotide sequence ID" value="NZ_QGDI01000001.1"/>
</dbReference>
<keyword evidence="2" id="KW-0378">Hydrolase</keyword>
<dbReference type="OrthoDB" id="9810005at2"/>
<dbReference type="GO" id="GO:0016788">
    <property type="term" value="F:hydrolase activity, acting on ester bonds"/>
    <property type="evidence" value="ECO:0007669"/>
    <property type="project" value="InterPro"/>
</dbReference>
<dbReference type="CDD" id="cd01310">
    <property type="entry name" value="TatD_DNAse"/>
    <property type="match status" value="1"/>
</dbReference>
<comment type="caution">
    <text evidence="4">The sequence shown here is derived from an EMBL/GenBank/DDBJ whole genome shotgun (WGS) entry which is preliminary data.</text>
</comment>